<proteinExistence type="predicted"/>
<gene>
    <name evidence="2" type="ORF">EHO51_08675</name>
</gene>
<feature type="transmembrane region" description="Helical" evidence="1">
    <location>
        <begin position="208"/>
        <end position="225"/>
    </location>
</feature>
<dbReference type="AlphaFoldDB" id="A0A3G8M7L5"/>
<dbReference type="EMBL" id="CP034086">
    <property type="protein sequence ID" value="AZG76798.1"/>
    <property type="molecule type" value="Genomic_DNA"/>
</dbReference>
<dbReference type="KEGG" id="mros:EHO51_08675"/>
<evidence type="ECO:0008006" key="4">
    <source>
        <dbReference type="Google" id="ProtNLM"/>
    </source>
</evidence>
<evidence type="ECO:0000256" key="1">
    <source>
        <dbReference type="SAM" id="Phobius"/>
    </source>
</evidence>
<accession>A0A3G8M7L5</accession>
<reference evidence="2 3" key="1">
    <citation type="submission" date="2018-11" db="EMBL/GenBank/DDBJ databases">
        <title>Genome squencing of methanotrophic bacteria isolated from alkaline groundwater in Korea.</title>
        <authorList>
            <person name="Nguyen L.N."/>
        </authorList>
    </citation>
    <scope>NUCLEOTIDE SEQUENCE [LARGE SCALE GENOMIC DNA]</scope>
    <source>
        <strain evidence="2 3">GW6</strain>
    </source>
</reference>
<name>A0A3G8M7L5_9HYPH</name>
<organism evidence="2 3">
    <name type="scientific">Methylocystis rosea</name>
    <dbReference type="NCBI Taxonomy" id="173366"/>
    <lineage>
        <taxon>Bacteria</taxon>
        <taxon>Pseudomonadati</taxon>
        <taxon>Pseudomonadota</taxon>
        <taxon>Alphaproteobacteria</taxon>
        <taxon>Hyphomicrobiales</taxon>
        <taxon>Methylocystaceae</taxon>
        <taxon>Methylocystis</taxon>
    </lineage>
</organism>
<evidence type="ECO:0000313" key="3">
    <source>
        <dbReference type="Proteomes" id="UP000273982"/>
    </source>
</evidence>
<dbReference type="Proteomes" id="UP000273982">
    <property type="component" value="Chromosome"/>
</dbReference>
<keyword evidence="1" id="KW-0812">Transmembrane</keyword>
<feature type="transmembrane region" description="Helical" evidence="1">
    <location>
        <begin position="81"/>
        <end position="102"/>
    </location>
</feature>
<feature type="transmembrane region" description="Helical" evidence="1">
    <location>
        <begin position="162"/>
        <end position="188"/>
    </location>
</feature>
<keyword evidence="1" id="KW-1133">Transmembrane helix</keyword>
<feature type="transmembrane region" description="Helical" evidence="1">
    <location>
        <begin position="108"/>
        <end position="128"/>
    </location>
</feature>
<sequence>MKIVFTIDDLAAARDAGAIDAASFERLSQFLASRRAALAEETSQAPRYDVVNLLWYAGALIVLGAMGMFSTTAFGLWGDKALLVTAIVYAAMFAFAGAYLWHRRGLHTPGGLLIACAVGMAPLAIFALQSMFDVSPAGEARPYRDFYIWIQSSWLPMELGTIAAASVALLAFPFPFLVMIIAFALWFMSMDLTPWLMGVAEFSWDQRATVSMYFGLAVLAVAWLVDLKRWRNGDFAFWLHLFGLLAFWGGLTAQHSGDELGKALYCAVNVGLIFLSLFLMRRVYAVFGAVGVTTYLSYLAGSVFKDSILFPFALSGIGVLLIVFGLLFHRYGAAIGETIGELLPAHLRGLRPAHARDQDSA</sequence>
<keyword evidence="1" id="KW-0472">Membrane</keyword>
<feature type="transmembrane region" description="Helical" evidence="1">
    <location>
        <begin position="53"/>
        <end position="74"/>
    </location>
</feature>
<evidence type="ECO:0000313" key="2">
    <source>
        <dbReference type="EMBL" id="AZG76798.1"/>
    </source>
</evidence>
<feature type="transmembrane region" description="Helical" evidence="1">
    <location>
        <begin position="237"/>
        <end position="254"/>
    </location>
</feature>
<protein>
    <recommendedName>
        <fullName evidence="4">DUF2157 domain-containing protein</fullName>
    </recommendedName>
</protein>
<dbReference type="RefSeq" id="WP_124738550.1">
    <property type="nucleotide sequence ID" value="NZ_CP034086.1"/>
</dbReference>
<feature type="transmembrane region" description="Helical" evidence="1">
    <location>
        <begin position="307"/>
        <end position="328"/>
    </location>
</feature>